<keyword evidence="2" id="KW-0813">Transport</keyword>
<feature type="domain" description="Major facilitator superfamily (MFS) profile" evidence="7">
    <location>
        <begin position="1"/>
        <end position="463"/>
    </location>
</feature>
<accession>A0ABV8K6T1</accession>
<evidence type="ECO:0000259" key="7">
    <source>
        <dbReference type="PROSITE" id="PS50850"/>
    </source>
</evidence>
<evidence type="ECO:0000256" key="2">
    <source>
        <dbReference type="ARBA" id="ARBA00022448"/>
    </source>
</evidence>
<comment type="subcellular location">
    <subcellularLocation>
        <location evidence="1">Cell membrane</location>
        <topology evidence="1">Multi-pass membrane protein</topology>
    </subcellularLocation>
</comment>
<dbReference type="InterPro" id="IPR011701">
    <property type="entry name" value="MFS"/>
</dbReference>
<dbReference type="PANTHER" id="PTHR23501:SF191">
    <property type="entry name" value="VACUOLAR BASIC AMINO ACID TRANSPORTER 4"/>
    <property type="match status" value="1"/>
</dbReference>
<feature type="transmembrane region" description="Helical" evidence="6">
    <location>
        <begin position="202"/>
        <end position="219"/>
    </location>
</feature>
<evidence type="ECO:0000256" key="4">
    <source>
        <dbReference type="ARBA" id="ARBA00022989"/>
    </source>
</evidence>
<proteinExistence type="predicted"/>
<feature type="transmembrane region" description="Helical" evidence="6">
    <location>
        <begin position="240"/>
        <end position="259"/>
    </location>
</feature>
<dbReference type="PANTHER" id="PTHR23501">
    <property type="entry name" value="MAJOR FACILITATOR SUPERFAMILY"/>
    <property type="match status" value="1"/>
</dbReference>
<feature type="transmembrane region" description="Helical" evidence="6">
    <location>
        <begin position="176"/>
        <end position="196"/>
    </location>
</feature>
<feature type="transmembrane region" description="Helical" evidence="6">
    <location>
        <begin position="60"/>
        <end position="78"/>
    </location>
</feature>
<dbReference type="Gene3D" id="1.20.1720.10">
    <property type="entry name" value="Multidrug resistance protein D"/>
    <property type="match status" value="1"/>
</dbReference>
<feature type="transmembrane region" description="Helical" evidence="6">
    <location>
        <begin position="271"/>
        <end position="292"/>
    </location>
</feature>
<keyword evidence="4 6" id="KW-1133">Transmembrane helix</keyword>
<evidence type="ECO:0000313" key="8">
    <source>
        <dbReference type="EMBL" id="MFC4101688.1"/>
    </source>
</evidence>
<evidence type="ECO:0000256" key="5">
    <source>
        <dbReference type="ARBA" id="ARBA00023136"/>
    </source>
</evidence>
<feature type="transmembrane region" description="Helical" evidence="6">
    <location>
        <begin position="146"/>
        <end position="164"/>
    </location>
</feature>
<feature type="transmembrane region" description="Helical" evidence="6">
    <location>
        <begin position="122"/>
        <end position="140"/>
    </location>
</feature>
<feature type="transmembrane region" description="Helical" evidence="6">
    <location>
        <begin position="29"/>
        <end position="48"/>
    </location>
</feature>
<dbReference type="InterPro" id="IPR020846">
    <property type="entry name" value="MFS_dom"/>
</dbReference>
<keyword evidence="3 6" id="KW-0812">Transmembrane</keyword>
<feature type="transmembrane region" description="Helical" evidence="6">
    <location>
        <begin position="90"/>
        <end position="110"/>
    </location>
</feature>
<sequence length="474" mass="50136">MTIFIVSMEGTIVSTAMPKIVSDLGSLEMMSWVFSIYLLATVVSTPVFGKLIDLYGRKRIFVIGLVLFVAASAASGAAQSMLQLILFRAFQGFGAGALFPAAMTIVGAVFQEQERAKLQAGFSAVGAIAGLTAPFLGGVIVDYFTWQWIFLVNVPIGFLCYVLLQTSYNEKVKRSAVSIDIAGGVLFIIASGSLLLSLSLKSFPLLCASIAAFGAFIWVERRSKDALVPPSLFTSRVMSFCYTAAFLLSTLYIGLNVYVPFWMQGVVGTNATMAGLALAPMSVMWTAGSYWCSVLLAKKGRKMVMLLGMVFITAAVSVLAGYGDTITHWGMLLVAAAVGLGMGLTATTFIVTIQSEANPAQLGAATSALTFLNYLAQSIGISLFGLIFNHHAVQGMSSLREQGIDVTDVNELLQVLEAKDVSASVLAATQHVMSSSISPIFLYILGFVIAAGVLLLAFPSGGRISAKEQGGGAE</sequence>
<dbReference type="Gene3D" id="1.20.1250.20">
    <property type="entry name" value="MFS general substrate transporter like domains"/>
    <property type="match status" value="1"/>
</dbReference>
<dbReference type="RefSeq" id="WP_377720635.1">
    <property type="nucleotide sequence ID" value="NZ_JBHSAM010000028.1"/>
</dbReference>
<keyword evidence="9" id="KW-1185">Reference proteome</keyword>
<protein>
    <submittedName>
        <fullName evidence="8">MFS transporter</fullName>
    </submittedName>
</protein>
<dbReference type="InterPro" id="IPR036259">
    <property type="entry name" value="MFS_trans_sf"/>
</dbReference>
<dbReference type="PROSITE" id="PS50850">
    <property type="entry name" value="MFS"/>
    <property type="match status" value="1"/>
</dbReference>
<feature type="transmembrane region" description="Helical" evidence="6">
    <location>
        <begin position="329"/>
        <end position="353"/>
    </location>
</feature>
<dbReference type="Pfam" id="PF07690">
    <property type="entry name" value="MFS_1"/>
    <property type="match status" value="1"/>
</dbReference>
<dbReference type="Proteomes" id="UP001595715">
    <property type="component" value="Unassembled WGS sequence"/>
</dbReference>
<comment type="caution">
    <text evidence="8">The sequence shown here is derived from an EMBL/GenBank/DDBJ whole genome shotgun (WGS) entry which is preliminary data.</text>
</comment>
<feature type="transmembrane region" description="Helical" evidence="6">
    <location>
        <begin position="304"/>
        <end position="323"/>
    </location>
</feature>
<name>A0ABV8K6T1_9BACL</name>
<dbReference type="EMBL" id="JBHSAM010000028">
    <property type="protein sequence ID" value="MFC4101688.1"/>
    <property type="molecule type" value="Genomic_DNA"/>
</dbReference>
<dbReference type="SUPFAM" id="SSF103473">
    <property type="entry name" value="MFS general substrate transporter"/>
    <property type="match status" value="1"/>
</dbReference>
<gene>
    <name evidence="8" type="ORF">ACFOZ8_18745</name>
</gene>
<feature type="transmembrane region" description="Helical" evidence="6">
    <location>
        <begin position="440"/>
        <end position="458"/>
    </location>
</feature>
<evidence type="ECO:0000256" key="1">
    <source>
        <dbReference type="ARBA" id="ARBA00004651"/>
    </source>
</evidence>
<evidence type="ECO:0000256" key="3">
    <source>
        <dbReference type="ARBA" id="ARBA00022692"/>
    </source>
</evidence>
<keyword evidence="5 6" id="KW-0472">Membrane</keyword>
<organism evidence="8 9">
    <name type="scientific">Paenibacillus xanthanilyticus</name>
    <dbReference type="NCBI Taxonomy" id="1783531"/>
    <lineage>
        <taxon>Bacteria</taxon>
        <taxon>Bacillati</taxon>
        <taxon>Bacillota</taxon>
        <taxon>Bacilli</taxon>
        <taxon>Bacillales</taxon>
        <taxon>Paenibacillaceae</taxon>
        <taxon>Paenibacillus</taxon>
    </lineage>
</organism>
<evidence type="ECO:0000313" key="9">
    <source>
        <dbReference type="Proteomes" id="UP001595715"/>
    </source>
</evidence>
<feature type="transmembrane region" description="Helical" evidence="6">
    <location>
        <begin position="365"/>
        <end position="388"/>
    </location>
</feature>
<reference evidence="9" key="1">
    <citation type="journal article" date="2019" name="Int. J. Syst. Evol. Microbiol.">
        <title>The Global Catalogue of Microorganisms (GCM) 10K type strain sequencing project: providing services to taxonomists for standard genome sequencing and annotation.</title>
        <authorList>
            <consortium name="The Broad Institute Genomics Platform"/>
            <consortium name="The Broad Institute Genome Sequencing Center for Infectious Disease"/>
            <person name="Wu L."/>
            <person name="Ma J."/>
        </authorList>
    </citation>
    <scope>NUCLEOTIDE SEQUENCE [LARGE SCALE GENOMIC DNA]</scope>
    <source>
        <strain evidence="9">IBRC-M 10987</strain>
    </source>
</reference>
<evidence type="ECO:0000256" key="6">
    <source>
        <dbReference type="SAM" id="Phobius"/>
    </source>
</evidence>